<proteinExistence type="predicted"/>
<dbReference type="Proteomes" id="UP000521943">
    <property type="component" value="Unassembled WGS sequence"/>
</dbReference>
<evidence type="ECO:0000256" key="1">
    <source>
        <dbReference type="SAM" id="MobiDB-lite"/>
    </source>
</evidence>
<keyword evidence="3" id="KW-1185">Reference proteome</keyword>
<sequence length="281" mass="30592">MDAFEGASNFQVDALTIRNAQRDYNDHTQTHTHTHTSPIYQQDGVNGFIVNGSISNSDIYPPPPRPVDLEGDNLPRNRAGHGFANQSKSSDPHVGFPDSKNDSRLPEEGHGQNDASHVDPIDANGAPHSSDGSYPPGVDRPDESLEPEPLKEVIGDTSVDLNRHGRLMKGGSDNIYHQVNVKGFIINGAIDNSDILSSRTSNTLIGRRTEEKSTREPLPGPKHIYHQVGIGGFIINGTIRNSIVDPYSGYIGPNVQIGTLPPSHVRSKTRNERVLQIAPEP</sequence>
<name>A0A8H6HL67_9AGAR</name>
<feature type="compositionally biased region" description="Basic and acidic residues" evidence="1">
    <location>
        <begin position="139"/>
        <end position="151"/>
    </location>
</feature>
<dbReference type="EMBL" id="JACGCI010000073">
    <property type="protein sequence ID" value="KAF6748227.1"/>
    <property type="molecule type" value="Genomic_DNA"/>
</dbReference>
<accession>A0A8H6HL67</accession>
<dbReference type="AlphaFoldDB" id="A0A8H6HL67"/>
<protein>
    <submittedName>
        <fullName evidence="2">Uncharacterized protein</fullName>
    </submittedName>
</protein>
<reference evidence="2 3" key="1">
    <citation type="submission" date="2020-07" db="EMBL/GenBank/DDBJ databases">
        <title>Comparative genomics of pyrophilous fungi reveals a link between fire events and developmental genes.</title>
        <authorList>
            <consortium name="DOE Joint Genome Institute"/>
            <person name="Steindorff A.S."/>
            <person name="Carver A."/>
            <person name="Calhoun S."/>
            <person name="Stillman K."/>
            <person name="Liu H."/>
            <person name="Lipzen A."/>
            <person name="Pangilinan J."/>
            <person name="Labutti K."/>
            <person name="Bruns T.D."/>
            <person name="Grigoriev I.V."/>
        </authorList>
    </citation>
    <scope>NUCLEOTIDE SEQUENCE [LARGE SCALE GENOMIC DNA]</scope>
    <source>
        <strain evidence="2 3">CBS 144469</strain>
    </source>
</reference>
<comment type="caution">
    <text evidence="2">The sequence shown here is derived from an EMBL/GenBank/DDBJ whole genome shotgun (WGS) entry which is preliminary data.</text>
</comment>
<organism evidence="2 3">
    <name type="scientific">Ephemerocybe angulata</name>
    <dbReference type="NCBI Taxonomy" id="980116"/>
    <lineage>
        <taxon>Eukaryota</taxon>
        <taxon>Fungi</taxon>
        <taxon>Dikarya</taxon>
        <taxon>Basidiomycota</taxon>
        <taxon>Agaricomycotina</taxon>
        <taxon>Agaricomycetes</taxon>
        <taxon>Agaricomycetidae</taxon>
        <taxon>Agaricales</taxon>
        <taxon>Agaricineae</taxon>
        <taxon>Psathyrellaceae</taxon>
        <taxon>Ephemerocybe</taxon>
    </lineage>
</organism>
<feature type="region of interest" description="Disordered" evidence="1">
    <location>
        <begin position="54"/>
        <end position="151"/>
    </location>
</feature>
<dbReference type="OrthoDB" id="10338042at2759"/>
<gene>
    <name evidence="2" type="ORF">DFP72DRAFT_578915</name>
</gene>
<feature type="compositionally biased region" description="Basic and acidic residues" evidence="1">
    <location>
        <begin position="99"/>
        <end position="120"/>
    </location>
</feature>
<evidence type="ECO:0000313" key="3">
    <source>
        <dbReference type="Proteomes" id="UP000521943"/>
    </source>
</evidence>
<evidence type="ECO:0000313" key="2">
    <source>
        <dbReference type="EMBL" id="KAF6748227.1"/>
    </source>
</evidence>